<feature type="transmembrane region" description="Helical" evidence="1">
    <location>
        <begin position="15"/>
        <end position="35"/>
    </location>
</feature>
<dbReference type="OrthoDB" id="9813540at2"/>
<name>A0A1H8ZEE0_9LACT</name>
<reference evidence="2 3" key="1">
    <citation type="submission" date="2016-10" db="EMBL/GenBank/DDBJ databases">
        <authorList>
            <person name="de Groot N.N."/>
        </authorList>
    </citation>
    <scope>NUCLEOTIDE SEQUENCE [LARGE SCALE GENOMIC DNA]</scope>
    <source>
        <strain evidence="2 3">DSM 15695</strain>
    </source>
</reference>
<dbReference type="STRING" id="89093.SAMN04488558_101229"/>
<keyword evidence="1" id="KW-0472">Membrane</keyword>
<keyword evidence="1" id="KW-1133">Transmembrane helix</keyword>
<evidence type="ECO:0000256" key="1">
    <source>
        <dbReference type="SAM" id="Phobius"/>
    </source>
</evidence>
<dbReference type="RefSeq" id="WP_092569924.1">
    <property type="nucleotide sequence ID" value="NZ_CALUDV010000002.1"/>
</dbReference>
<gene>
    <name evidence="2" type="ORF">SAMN04488558_101229</name>
</gene>
<dbReference type="Gene3D" id="1.10.1760.20">
    <property type="match status" value="1"/>
</dbReference>
<dbReference type="AlphaFoldDB" id="A0A1H8ZEE0"/>
<dbReference type="EMBL" id="FOEN01000001">
    <property type="protein sequence ID" value="SEP62766.1"/>
    <property type="molecule type" value="Genomic_DNA"/>
</dbReference>
<protein>
    <submittedName>
        <fullName evidence="2">Uncharacterized membrane protein</fullName>
    </submittedName>
</protein>
<dbReference type="Proteomes" id="UP000198833">
    <property type="component" value="Unassembled WGS sequence"/>
</dbReference>
<feature type="transmembrane region" description="Helical" evidence="1">
    <location>
        <begin position="163"/>
        <end position="186"/>
    </location>
</feature>
<evidence type="ECO:0000313" key="2">
    <source>
        <dbReference type="EMBL" id="SEP62766.1"/>
    </source>
</evidence>
<dbReference type="GO" id="GO:0022857">
    <property type="term" value="F:transmembrane transporter activity"/>
    <property type="evidence" value="ECO:0007669"/>
    <property type="project" value="InterPro"/>
</dbReference>
<feature type="transmembrane region" description="Helical" evidence="1">
    <location>
        <begin position="91"/>
        <end position="109"/>
    </location>
</feature>
<dbReference type="Pfam" id="PF12822">
    <property type="entry name" value="ECF_trnsprt"/>
    <property type="match status" value="1"/>
</dbReference>
<keyword evidence="1" id="KW-0812">Transmembrane</keyword>
<evidence type="ECO:0000313" key="3">
    <source>
        <dbReference type="Proteomes" id="UP000198833"/>
    </source>
</evidence>
<dbReference type="InterPro" id="IPR024529">
    <property type="entry name" value="ECF_trnsprt_substrate-spec"/>
</dbReference>
<feature type="transmembrane region" description="Helical" evidence="1">
    <location>
        <begin position="47"/>
        <end position="71"/>
    </location>
</feature>
<organism evidence="2 3">
    <name type="scientific">Ignavigranum ruoffiae</name>
    <dbReference type="NCBI Taxonomy" id="89093"/>
    <lineage>
        <taxon>Bacteria</taxon>
        <taxon>Bacillati</taxon>
        <taxon>Bacillota</taxon>
        <taxon>Bacilli</taxon>
        <taxon>Lactobacillales</taxon>
        <taxon>Aerococcaceae</taxon>
        <taxon>Ignavigranum</taxon>
    </lineage>
</organism>
<feature type="transmembrane region" description="Helical" evidence="1">
    <location>
        <begin position="121"/>
        <end position="143"/>
    </location>
</feature>
<proteinExistence type="predicted"/>
<accession>A0A1H8ZEE0</accession>
<keyword evidence="3" id="KW-1185">Reference proteome</keyword>
<sequence length="199" mass="21065">MSTKYGHKETQKMTILALFVAILIIQSFVPGLGYIPIGPLHATIVQVTVIIGGIFFGIKMGVTLGAVWGILSLLRSILTPNILTPVIMNPLISVLPRILVGLIASYVFIQLNKKMPVALSAAVAGALGSILNTILFLGAIYLFAAETYASALSIDVNVLFSTLLAIVGTNGVPEALVSGVLTPLIVSPIYQRVTSRFAF</sequence>